<dbReference type="PANTHER" id="PTHR11380:SF5">
    <property type="entry name" value="TRANSCRIPTION INITIATION FACTOR TFIID SUBUNIT 13"/>
    <property type="match status" value="1"/>
</dbReference>
<proteinExistence type="inferred from homology"/>
<reference evidence="9" key="1">
    <citation type="submission" date="2015-01" db="EMBL/GenBank/DDBJ databases">
        <title>The Genome Sequence of Cryptococcus gattii MMRL2647.</title>
        <authorList>
            <consortium name="The Broad Institute Genomics Platform"/>
            <person name="Cuomo C."/>
            <person name="Litvintseva A."/>
            <person name="Chen Y."/>
            <person name="Heitman J."/>
            <person name="Sun S."/>
            <person name="Springer D."/>
            <person name="Dromer F."/>
            <person name="Young S."/>
            <person name="Zeng Q."/>
            <person name="Gargeya S."/>
            <person name="Abouelleil A."/>
            <person name="Alvarado L."/>
            <person name="Chapman S.B."/>
            <person name="Gainer-Dewar J."/>
            <person name="Goldberg J."/>
            <person name="Griggs A."/>
            <person name="Gujja S."/>
            <person name="Hansen M."/>
            <person name="Howarth C."/>
            <person name="Imamovic A."/>
            <person name="Larimer J."/>
            <person name="Murphy C."/>
            <person name="Naylor J."/>
            <person name="Pearson M."/>
            <person name="Priest M."/>
            <person name="Roberts A."/>
            <person name="Saif S."/>
            <person name="Shea T."/>
            <person name="Sykes S."/>
            <person name="Wortman J."/>
            <person name="Nusbaum C."/>
            <person name="Birren B."/>
        </authorList>
    </citation>
    <scope>NUCLEOTIDE SEQUENCE [LARGE SCALE GENOMIC DNA]</scope>
    <source>
        <strain evidence="9">IND107</strain>
    </source>
</reference>
<feature type="compositionally biased region" description="Gly residues" evidence="7">
    <location>
        <begin position="268"/>
        <end position="279"/>
    </location>
</feature>
<sequence length="359" mass="38580">MNTIISVLLPSARERQPNIPKNLSELLHFPTLFDDSGDFLALFAMSQVSLSAQYLASARPSGAAPPSSSGTSRPVPNSSGNLSQTSARPPYRPNINVPKRSNDDVFARTKVPQTPTTSSSQVGNDSISGSGAEKKKKEDSLRGTMRNEIAKLMYGAGDVADPDIDTVDYMEDMVVEFLSDLCRPVPPIRSNPSQPHQPVPLSGEVVRHRLATTPMLHKYLARFDHMVHMADVLKAHRRVADPSLKDLVDQVGNDYLGLNEHGVPNGTGDAGAAGAGGVGRQKRPADGEGEDAPKKKGRPPKPPGERKKPGPQKGWKLNRDPNAPPVKKPPRDPNAPKRKYVRKAPLKSQMGTPTASGGA</sequence>
<organism evidence="8 9">
    <name type="scientific">Cryptococcus tetragattii IND107</name>
    <dbReference type="NCBI Taxonomy" id="1296105"/>
    <lineage>
        <taxon>Eukaryota</taxon>
        <taxon>Fungi</taxon>
        <taxon>Dikarya</taxon>
        <taxon>Basidiomycota</taxon>
        <taxon>Agaricomycotina</taxon>
        <taxon>Tremellomycetes</taxon>
        <taxon>Tremellales</taxon>
        <taxon>Cryptococcaceae</taxon>
        <taxon>Cryptococcus</taxon>
        <taxon>Cryptococcus gattii species complex</taxon>
    </lineage>
</organism>
<dbReference type="Gene3D" id="1.10.20.10">
    <property type="entry name" value="Histone, subunit A"/>
    <property type="match status" value="1"/>
</dbReference>
<name>A0ABR3C7C8_9TREE</name>
<feature type="compositionally biased region" description="Polar residues" evidence="7">
    <location>
        <begin position="111"/>
        <end position="129"/>
    </location>
</feature>
<evidence type="ECO:0000256" key="1">
    <source>
        <dbReference type="ARBA" id="ARBA00004123"/>
    </source>
</evidence>
<dbReference type="InterPro" id="IPR009072">
    <property type="entry name" value="Histone-fold"/>
</dbReference>
<keyword evidence="4" id="KW-0539">Nucleus</keyword>
<protein>
    <recommendedName>
        <fullName evidence="6">Transcription initiation factor TFIID subunit 13</fullName>
    </recommendedName>
</protein>
<dbReference type="InterPro" id="IPR003195">
    <property type="entry name" value="TFIID_TAF13"/>
</dbReference>
<dbReference type="PANTHER" id="PTHR11380">
    <property type="entry name" value="TRANSCRIPTION INITIATION FACTOR TFIID/SUPT3-RELATED"/>
    <property type="match status" value="1"/>
</dbReference>
<dbReference type="GeneID" id="91987061"/>
<feature type="region of interest" description="Disordered" evidence="7">
    <location>
        <begin position="58"/>
        <end position="142"/>
    </location>
</feature>
<feature type="compositionally biased region" description="Polar residues" evidence="7">
    <location>
        <begin position="349"/>
        <end position="359"/>
    </location>
</feature>
<evidence type="ECO:0000313" key="8">
    <source>
        <dbReference type="EMBL" id="KAL0255399.1"/>
    </source>
</evidence>
<feature type="compositionally biased region" description="Basic and acidic residues" evidence="7">
    <location>
        <begin position="132"/>
        <end position="141"/>
    </location>
</feature>
<evidence type="ECO:0000313" key="9">
    <source>
        <dbReference type="Proteomes" id="UP000054399"/>
    </source>
</evidence>
<evidence type="ECO:0000256" key="3">
    <source>
        <dbReference type="ARBA" id="ARBA00023163"/>
    </source>
</evidence>
<comment type="caution">
    <text evidence="8">The sequence shown here is derived from an EMBL/GenBank/DDBJ whole genome shotgun (WGS) entry which is preliminary data.</text>
</comment>
<evidence type="ECO:0000256" key="2">
    <source>
        <dbReference type="ARBA" id="ARBA00023015"/>
    </source>
</evidence>
<evidence type="ECO:0000256" key="6">
    <source>
        <dbReference type="ARBA" id="ARBA00040136"/>
    </source>
</evidence>
<evidence type="ECO:0000256" key="4">
    <source>
        <dbReference type="ARBA" id="ARBA00023242"/>
    </source>
</evidence>
<dbReference type="Proteomes" id="UP000054399">
    <property type="component" value="Unassembled WGS sequence"/>
</dbReference>
<accession>A0ABR3C7C8</accession>
<feature type="compositionally biased region" description="Low complexity" evidence="7">
    <location>
        <begin position="58"/>
        <end position="74"/>
    </location>
</feature>
<keyword evidence="3" id="KW-0804">Transcription</keyword>
<dbReference type="RefSeq" id="XP_066616676.1">
    <property type="nucleotide sequence ID" value="XM_066754775.1"/>
</dbReference>
<keyword evidence="2" id="KW-0805">Transcription regulation</keyword>
<evidence type="ECO:0000256" key="7">
    <source>
        <dbReference type="SAM" id="MobiDB-lite"/>
    </source>
</evidence>
<evidence type="ECO:0000256" key="5">
    <source>
        <dbReference type="ARBA" id="ARBA00038392"/>
    </source>
</evidence>
<dbReference type="Pfam" id="PF02269">
    <property type="entry name" value="TFIID-18kDa"/>
    <property type="match status" value="1"/>
</dbReference>
<dbReference type="SUPFAM" id="SSF47113">
    <property type="entry name" value="Histone-fold"/>
    <property type="match status" value="1"/>
</dbReference>
<feature type="compositionally biased region" description="Basic residues" evidence="7">
    <location>
        <begin position="336"/>
        <end position="345"/>
    </location>
</feature>
<dbReference type="EMBL" id="ATAM02000001">
    <property type="protein sequence ID" value="KAL0255399.1"/>
    <property type="molecule type" value="Genomic_DNA"/>
</dbReference>
<comment type="similarity">
    <text evidence="5">Belongs to the TAF13 family.</text>
</comment>
<keyword evidence="9" id="KW-1185">Reference proteome</keyword>
<feature type="compositionally biased region" description="Polar residues" evidence="7">
    <location>
        <begin position="75"/>
        <end position="87"/>
    </location>
</feature>
<comment type="subcellular location">
    <subcellularLocation>
        <location evidence="1">Nucleus</location>
    </subcellularLocation>
</comment>
<feature type="region of interest" description="Disordered" evidence="7">
    <location>
        <begin position="259"/>
        <end position="359"/>
    </location>
</feature>
<gene>
    <name evidence="8" type="ORF">I308_100203</name>
</gene>
<feature type="compositionally biased region" description="Basic and acidic residues" evidence="7">
    <location>
        <begin position="283"/>
        <end position="294"/>
    </location>
</feature>
<reference evidence="8 9" key="2">
    <citation type="submission" date="2024-01" db="EMBL/GenBank/DDBJ databases">
        <title>Comparative genomics of Cryptococcus and Kwoniella reveals pathogenesis evolution and contrasting modes of karyotype evolution via chromosome fusion or intercentromeric recombination.</title>
        <authorList>
            <person name="Coelho M.A."/>
            <person name="David-Palma M."/>
            <person name="Shea T."/>
            <person name="Bowers K."/>
            <person name="Mcginley-Smith S."/>
            <person name="Mohammad A.W."/>
            <person name="Gnirke A."/>
            <person name="Yurkov A.M."/>
            <person name="Nowrousian M."/>
            <person name="Sun S."/>
            <person name="Cuomo C.A."/>
            <person name="Heitman J."/>
        </authorList>
    </citation>
    <scope>NUCLEOTIDE SEQUENCE [LARGE SCALE GENOMIC DNA]</scope>
    <source>
        <strain evidence="8 9">IND107</strain>
    </source>
</reference>